<dbReference type="EMBL" id="JBHTKZ010000060">
    <property type="protein sequence ID" value="MFD1183910.1"/>
    <property type="molecule type" value="Genomic_DNA"/>
</dbReference>
<keyword evidence="6 8" id="KW-1133">Transmembrane helix</keyword>
<evidence type="ECO:0000256" key="4">
    <source>
        <dbReference type="ARBA" id="ARBA00022519"/>
    </source>
</evidence>
<evidence type="ECO:0000313" key="11">
    <source>
        <dbReference type="Proteomes" id="UP001597211"/>
    </source>
</evidence>
<feature type="transmembrane region" description="Helical" evidence="8">
    <location>
        <begin position="191"/>
        <end position="208"/>
    </location>
</feature>
<evidence type="ECO:0000256" key="3">
    <source>
        <dbReference type="ARBA" id="ARBA00022475"/>
    </source>
</evidence>
<evidence type="ECO:0000256" key="8">
    <source>
        <dbReference type="SAM" id="Phobius"/>
    </source>
</evidence>
<keyword evidence="7 8" id="KW-0472">Membrane</keyword>
<dbReference type="PANTHER" id="PTHR23522:SF10">
    <property type="entry name" value="3-PHENYLPROPIONIC ACID TRANSPORTER-RELATED"/>
    <property type="match status" value="1"/>
</dbReference>
<dbReference type="Pfam" id="PF12832">
    <property type="entry name" value="MFS_1_like"/>
    <property type="match status" value="1"/>
</dbReference>
<feature type="transmembrane region" description="Helical" evidence="8">
    <location>
        <begin position="89"/>
        <end position="109"/>
    </location>
</feature>
<feature type="transmembrane region" description="Helical" evidence="8">
    <location>
        <begin position="349"/>
        <end position="367"/>
    </location>
</feature>
<evidence type="ECO:0000256" key="1">
    <source>
        <dbReference type="ARBA" id="ARBA00004429"/>
    </source>
</evidence>
<feature type="transmembrane region" description="Helical" evidence="8">
    <location>
        <begin position="228"/>
        <end position="249"/>
    </location>
</feature>
<dbReference type="SUPFAM" id="SSF103473">
    <property type="entry name" value="MFS general substrate transporter"/>
    <property type="match status" value="1"/>
</dbReference>
<evidence type="ECO:0000256" key="2">
    <source>
        <dbReference type="ARBA" id="ARBA00022448"/>
    </source>
</evidence>
<feature type="transmembrane region" description="Helical" evidence="8">
    <location>
        <begin position="129"/>
        <end position="146"/>
    </location>
</feature>
<feature type="transmembrane region" description="Helical" evidence="8">
    <location>
        <begin position="152"/>
        <end position="171"/>
    </location>
</feature>
<evidence type="ECO:0000256" key="7">
    <source>
        <dbReference type="ARBA" id="ARBA00023136"/>
    </source>
</evidence>
<dbReference type="PANTHER" id="PTHR23522">
    <property type="entry name" value="BLL5896 PROTEIN"/>
    <property type="match status" value="1"/>
</dbReference>
<accession>A0ABW3SI49</accession>
<feature type="domain" description="Major facilitator superfamily associated" evidence="9">
    <location>
        <begin position="3"/>
        <end position="352"/>
    </location>
</feature>
<reference evidence="11" key="1">
    <citation type="journal article" date="2019" name="Int. J. Syst. Evol. Microbiol.">
        <title>The Global Catalogue of Microorganisms (GCM) 10K type strain sequencing project: providing services to taxonomists for standard genome sequencing and annotation.</title>
        <authorList>
            <consortium name="The Broad Institute Genomics Platform"/>
            <consortium name="The Broad Institute Genome Sequencing Center for Infectious Disease"/>
            <person name="Wu L."/>
            <person name="Ma J."/>
        </authorList>
    </citation>
    <scope>NUCLEOTIDE SEQUENCE [LARGE SCALE GENOMIC DNA]</scope>
    <source>
        <strain evidence="11">CCUG 48216</strain>
    </source>
</reference>
<feature type="transmembrane region" description="Helical" evidence="8">
    <location>
        <begin position="322"/>
        <end position="343"/>
    </location>
</feature>
<keyword evidence="3" id="KW-1003">Cell membrane</keyword>
<feature type="transmembrane region" description="Helical" evidence="8">
    <location>
        <begin position="285"/>
        <end position="310"/>
    </location>
</feature>
<evidence type="ECO:0000256" key="6">
    <source>
        <dbReference type="ARBA" id="ARBA00022989"/>
    </source>
</evidence>
<keyword evidence="11" id="KW-1185">Reference proteome</keyword>
<comment type="subcellular location">
    <subcellularLocation>
        <location evidence="1">Cell inner membrane</location>
        <topology evidence="1">Multi-pass membrane protein</topology>
    </subcellularLocation>
</comment>
<evidence type="ECO:0000313" key="10">
    <source>
        <dbReference type="EMBL" id="MFD1183910.1"/>
    </source>
</evidence>
<keyword evidence="5 8" id="KW-0812">Transmembrane</keyword>
<dbReference type="Gene3D" id="1.20.1250.20">
    <property type="entry name" value="MFS general substrate transporter like domains"/>
    <property type="match status" value="2"/>
</dbReference>
<evidence type="ECO:0000259" key="9">
    <source>
        <dbReference type="Pfam" id="PF12832"/>
    </source>
</evidence>
<name>A0ABW3SI49_9BACL</name>
<sequence length="384" mass="42730">MFKLRVFNFSYFSLFAIFLSFLPVYLSSLGLPETEIGLMIGTGGFIGLFSQPFWGVVSDRRKSITKILLLTLAVSTVLGFALFRAVSPWALVPLVGLMYFFFMPTDSLVESLNFQSALRRKVNYGSIKMFGALGYATASFAIGYLTDWTGPSGFAWVFLGYGVATWLIGFAQEDVEASAKPLKLAELKAFLGQKSTISFLLLIFLLALPHRTNDTYIGIYIREMGGSFSIVGTTWFVMTIVEFLCFAVVHRFLKRGNELKLIAWAGVFYVLRFGLTALADQAGMIVLLQLLQGVTFVFFYTAAMQHLYAIVPEAWRATGQTILALVFFGVSGIVASFAGGLIFDHWGGRVLYWIMTGLSLTGCLYSFRLMRRNRRHESSAAQNS</sequence>
<dbReference type="Proteomes" id="UP001597211">
    <property type="component" value="Unassembled WGS sequence"/>
</dbReference>
<keyword evidence="4" id="KW-0997">Cell inner membrane</keyword>
<proteinExistence type="predicted"/>
<evidence type="ECO:0000256" key="5">
    <source>
        <dbReference type="ARBA" id="ARBA00022692"/>
    </source>
</evidence>
<organism evidence="10 11">
    <name type="scientific">Paenibacillus timonensis</name>
    <dbReference type="NCBI Taxonomy" id="225915"/>
    <lineage>
        <taxon>Bacteria</taxon>
        <taxon>Bacillati</taxon>
        <taxon>Bacillota</taxon>
        <taxon>Bacilli</taxon>
        <taxon>Bacillales</taxon>
        <taxon>Paenibacillaceae</taxon>
        <taxon>Paenibacillus</taxon>
    </lineage>
</organism>
<dbReference type="InterPro" id="IPR024989">
    <property type="entry name" value="MFS_assoc_dom"/>
</dbReference>
<feature type="transmembrane region" description="Helical" evidence="8">
    <location>
        <begin position="64"/>
        <end position="83"/>
    </location>
</feature>
<keyword evidence="2" id="KW-0813">Transport</keyword>
<protein>
    <submittedName>
        <fullName evidence="10">MFS transporter</fullName>
    </submittedName>
</protein>
<feature type="transmembrane region" description="Helical" evidence="8">
    <location>
        <begin position="36"/>
        <end position="57"/>
    </location>
</feature>
<comment type="caution">
    <text evidence="10">The sequence shown here is derived from an EMBL/GenBank/DDBJ whole genome shotgun (WGS) entry which is preliminary data.</text>
</comment>
<dbReference type="InterPro" id="IPR036259">
    <property type="entry name" value="MFS_trans_sf"/>
</dbReference>
<gene>
    <name evidence="10" type="ORF">ACFQ2Z_21420</name>
</gene>
<dbReference type="RefSeq" id="WP_240270991.1">
    <property type="nucleotide sequence ID" value="NZ_JAKSXN010000064.1"/>
</dbReference>
<feature type="transmembrane region" description="Helical" evidence="8">
    <location>
        <begin position="261"/>
        <end position="279"/>
    </location>
</feature>